<protein>
    <recommendedName>
        <fullName evidence="3">Transmembrane protein</fullName>
    </recommendedName>
</protein>
<keyword evidence="1" id="KW-1133">Transmembrane helix</keyword>
<evidence type="ECO:0008006" key="3">
    <source>
        <dbReference type="Google" id="ProtNLM"/>
    </source>
</evidence>
<proteinExistence type="evidence at transcript level"/>
<dbReference type="AlphaFoldDB" id="I3SIC4"/>
<name>I3SIC4_MEDTR</name>
<accession>I3SIC4</accession>
<evidence type="ECO:0000256" key="1">
    <source>
        <dbReference type="SAM" id="Phobius"/>
    </source>
</evidence>
<evidence type="ECO:0000313" key="2">
    <source>
        <dbReference type="EMBL" id="AFK40016.1"/>
    </source>
</evidence>
<keyword evidence="1" id="KW-0812">Transmembrane</keyword>
<feature type="transmembrane region" description="Helical" evidence="1">
    <location>
        <begin position="102"/>
        <end position="122"/>
    </location>
</feature>
<keyword evidence="1" id="KW-0472">Membrane</keyword>
<reference evidence="2" key="1">
    <citation type="submission" date="2012-05" db="EMBL/GenBank/DDBJ databases">
        <authorList>
            <person name="Krishnakumar V."/>
            <person name="Cheung F."/>
            <person name="Xiao Y."/>
            <person name="Chan A."/>
            <person name="Moskal W.A."/>
            <person name="Town C.D."/>
        </authorList>
    </citation>
    <scope>NUCLEOTIDE SEQUENCE</scope>
</reference>
<organism evidence="2">
    <name type="scientific">Medicago truncatula</name>
    <name type="common">Barrel medic</name>
    <name type="synonym">Medicago tribuloides</name>
    <dbReference type="NCBI Taxonomy" id="3880"/>
    <lineage>
        <taxon>Eukaryota</taxon>
        <taxon>Viridiplantae</taxon>
        <taxon>Streptophyta</taxon>
        <taxon>Embryophyta</taxon>
        <taxon>Tracheophyta</taxon>
        <taxon>Spermatophyta</taxon>
        <taxon>Magnoliopsida</taxon>
        <taxon>eudicotyledons</taxon>
        <taxon>Gunneridae</taxon>
        <taxon>Pentapetalae</taxon>
        <taxon>rosids</taxon>
        <taxon>fabids</taxon>
        <taxon>Fabales</taxon>
        <taxon>Fabaceae</taxon>
        <taxon>Papilionoideae</taxon>
        <taxon>50 kb inversion clade</taxon>
        <taxon>NPAAA clade</taxon>
        <taxon>Hologalegina</taxon>
        <taxon>IRL clade</taxon>
        <taxon>Trifolieae</taxon>
        <taxon>Medicago</taxon>
    </lineage>
</organism>
<sequence length="123" mass="13901">MKISCHFIHFKRSMNIASFTFFILYLLHKTLSLTLINQIYICQCPSLSSYMPHELLQQLLQQWSSDSSAPKTKNHNIFHHVQALPPCFCKGLSIFGAPIPSFLASITLPLASILCFIILCSIS</sequence>
<dbReference type="EMBL" id="BT140221">
    <property type="protein sequence ID" value="AFK40016.1"/>
    <property type="molecule type" value="mRNA"/>
</dbReference>